<reference evidence="5 6" key="1">
    <citation type="submission" date="2020-04" db="EMBL/GenBank/DDBJ databases">
        <title>Draft genome sequence of Caldanaerobacter sunterraneus. strain 1523vc isolated from Griffin hot spring, Kamchatka, Russia.</title>
        <authorList>
            <person name="Toshchakov S.V."/>
            <person name="Podosokorskaya O.A."/>
            <person name="Kublanov I.V."/>
            <person name="Korzhenkov A."/>
            <person name="Patrushev M.V."/>
        </authorList>
    </citation>
    <scope>NUCLEOTIDE SEQUENCE [LARGE SCALE GENOMIC DNA]</scope>
    <source>
        <strain evidence="5 6">1523vc</strain>
    </source>
</reference>
<dbReference type="Proteomes" id="UP000529861">
    <property type="component" value="Unassembled WGS sequence"/>
</dbReference>
<comment type="caution">
    <text evidence="5">The sequence shown here is derived from an EMBL/GenBank/DDBJ whole genome shotgun (WGS) entry which is preliminary data.</text>
</comment>
<feature type="domain" description="3-octaprenyl-4-hydroxybenzoate carboxy-lyase-like Rift-related" evidence="2">
    <location>
        <begin position="92"/>
        <end position="289"/>
    </location>
</feature>
<dbReference type="PANTHER" id="PTHR30108">
    <property type="entry name" value="3-OCTAPRENYL-4-HYDROXYBENZOATE CARBOXY-LYASE-RELATED"/>
    <property type="match status" value="1"/>
</dbReference>
<dbReference type="NCBIfam" id="TIGR00148">
    <property type="entry name" value="UbiD family decarboxylase"/>
    <property type="match status" value="1"/>
</dbReference>
<evidence type="ECO:0000313" key="6">
    <source>
        <dbReference type="Proteomes" id="UP000529861"/>
    </source>
</evidence>
<sequence length="447" mass="50394">MLRYTLEKLKNLDRLLICEKEVNPEYELGAVLKYFRNKRPILFNKVKGSRIRVAGGLYGDRDLVYKLLNVTRDNRLFRFMEAIANPKPYKIVSSGPVKENVVTRNIDLPNMFPIPKFQERDSKPFITAGMLVIKDPDTGNFFTSIRRFQVNGGNKLSILIASPKLTNLLLEYEKQKKSLEVAIVLGYDACFLLASQVSSATYGIDKYEIDSALRGEPLELVKCETVDLLVPAYAEIVLEGRVIPGEREVEGPFGELMGYYSNPAPQPIIEITAVLHRNDPIFQVSFPCREEHVTNGLIREVELYNSLRNQVDVVDVNVTEGGGYRFNAFVAINKKNEGDGKAAILAALGSNKDLKQVVVVDSDVDIYDVQDIEWAITTRSQASEDFIIIPKSLGSSLDPSHDLRGVTDKVGIDATKPLRDEKKRFERAIIPGYEKIDIRKYFPNIEI</sequence>
<name>A0A7Y2PK93_9THEO</name>
<gene>
    <name evidence="5" type="ORF">HKI81_01545</name>
</gene>
<dbReference type="SUPFAM" id="SSF50475">
    <property type="entry name" value="FMN-binding split barrel"/>
    <property type="match status" value="1"/>
</dbReference>
<dbReference type="EMBL" id="JABEQB010000003">
    <property type="protein sequence ID" value="NNG65931.1"/>
    <property type="molecule type" value="Genomic_DNA"/>
</dbReference>
<dbReference type="PANTHER" id="PTHR30108:SF21">
    <property type="entry name" value="4-HYDROXYBENZOATE DECARBOXYLASE"/>
    <property type="match status" value="1"/>
</dbReference>
<dbReference type="GO" id="GO:0016831">
    <property type="term" value="F:carboxy-lyase activity"/>
    <property type="evidence" value="ECO:0007669"/>
    <property type="project" value="InterPro"/>
</dbReference>
<evidence type="ECO:0000256" key="1">
    <source>
        <dbReference type="ARBA" id="ARBA00010021"/>
    </source>
</evidence>
<protein>
    <submittedName>
        <fullName evidence="5">UbiD family decarboxylase</fullName>
    </submittedName>
</protein>
<accession>A0A7Y2PK93</accession>
<dbReference type="GO" id="GO:0005737">
    <property type="term" value="C:cytoplasm"/>
    <property type="evidence" value="ECO:0007669"/>
    <property type="project" value="TreeGrafter"/>
</dbReference>
<evidence type="ECO:0000313" key="5">
    <source>
        <dbReference type="EMBL" id="NNG65931.1"/>
    </source>
</evidence>
<dbReference type="Pfam" id="PF01977">
    <property type="entry name" value="UbiD"/>
    <property type="match status" value="1"/>
</dbReference>
<dbReference type="InterPro" id="IPR002830">
    <property type="entry name" value="UbiD"/>
</dbReference>
<evidence type="ECO:0000259" key="2">
    <source>
        <dbReference type="Pfam" id="PF01977"/>
    </source>
</evidence>
<proteinExistence type="inferred from homology"/>
<dbReference type="SUPFAM" id="SSF143968">
    <property type="entry name" value="UbiD C-terminal domain-like"/>
    <property type="match status" value="1"/>
</dbReference>
<dbReference type="InterPro" id="IPR048304">
    <property type="entry name" value="UbiD_Rift_dom"/>
</dbReference>
<feature type="domain" description="3-octaprenyl-4-hydroxybenzoate carboxy-lyase-like N-terminal" evidence="3">
    <location>
        <begin position="6"/>
        <end position="83"/>
    </location>
</feature>
<evidence type="ECO:0000259" key="3">
    <source>
        <dbReference type="Pfam" id="PF20695"/>
    </source>
</evidence>
<organism evidence="5 6">
    <name type="scientific">Caldanaerobacter subterraneus</name>
    <dbReference type="NCBI Taxonomy" id="911092"/>
    <lineage>
        <taxon>Bacteria</taxon>
        <taxon>Bacillati</taxon>
        <taxon>Bacillota</taxon>
        <taxon>Clostridia</taxon>
        <taxon>Thermoanaerobacterales</taxon>
        <taxon>Thermoanaerobacteraceae</taxon>
        <taxon>Caldanaerobacter</taxon>
    </lineage>
</organism>
<comment type="similarity">
    <text evidence="1">Belongs to the UbiD family.</text>
</comment>
<feature type="domain" description="3-octaprenyl-4-hydroxybenzoate carboxy-lyase-like C-terminal" evidence="4">
    <location>
        <begin position="293"/>
        <end position="414"/>
    </location>
</feature>
<dbReference type="Pfam" id="PF20696">
    <property type="entry name" value="UbiD_C"/>
    <property type="match status" value="1"/>
</dbReference>
<dbReference type="InterPro" id="IPR049383">
    <property type="entry name" value="UbiD-like_N"/>
</dbReference>
<evidence type="ECO:0000259" key="4">
    <source>
        <dbReference type="Pfam" id="PF20696"/>
    </source>
</evidence>
<dbReference type="Gene3D" id="3.40.1670.10">
    <property type="entry name" value="UbiD C-terminal domain-like"/>
    <property type="match status" value="1"/>
</dbReference>
<dbReference type="AlphaFoldDB" id="A0A7Y2PK93"/>
<dbReference type="Pfam" id="PF20695">
    <property type="entry name" value="UbiD_N"/>
    <property type="match status" value="1"/>
</dbReference>
<dbReference type="InterPro" id="IPR049381">
    <property type="entry name" value="UbiD-like_C"/>
</dbReference>
<dbReference type="RefSeq" id="WP_170270035.1">
    <property type="nucleotide sequence ID" value="NZ_JABEQB010000003.1"/>
</dbReference>